<dbReference type="Gene3D" id="3.30.559.70">
    <property type="entry name" value="Choline/Carnitine o-acyltransferase, domain 2"/>
    <property type="match status" value="1"/>
</dbReference>
<protein>
    <recommendedName>
        <fullName evidence="4">Choline/carnitine acyltransferase domain-containing protein</fullName>
    </recommendedName>
</protein>
<name>A0A8H4WVW6_9HYPO</name>
<dbReference type="GO" id="GO:0005777">
    <property type="term" value="C:peroxisome"/>
    <property type="evidence" value="ECO:0007669"/>
    <property type="project" value="TreeGrafter"/>
</dbReference>
<dbReference type="PANTHER" id="PTHR22589:SF103">
    <property type="entry name" value="CARNITINE O-ACETYL-TRANSFERASE, ISOFORM A-RELATED"/>
    <property type="match status" value="1"/>
</dbReference>
<evidence type="ECO:0000256" key="3">
    <source>
        <dbReference type="ARBA" id="ARBA00023315"/>
    </source>
</evidence>
<evidence type="ECO:0000313" key="6">
    <source>
        <dbReference type="Proteomes" id="UP000604273"/>
    </source>
</evidence>
<keyword evidence="6" id="KW-1185">Reference proteome</keyword>
<evidence type="ECO:0000259" key="4">
    <source>
        <dbReference type="Pfam" id="PF00755"/>
    </source>
</evidence>
<keyword evidence="3" id="KW-0012">Acyltransferase</keyword>
<comment type="similarity">
    <text evidence="1">Belongs to the carnitine/choline acetyltransferase family.</text>
</comment>
<dbReference type="EMBL" id="JABFAI010000151">
    <property type="protein sequence ID" value="KAF4952743.1"/>
    <property type="molecule type" value="Genomic_DNA"/>
</dbReference>
<dbReference type="GO" id="GO:0005739">
    <property type="term" value="C:mitochondrion"/>
    <property type="evidence" value="ECO:0007669"/>
    <property type="project" value="TreeGrafter"/>
</dbReference>
<dbReference type="Pfam" id="PF00755">
    <property type="entry name" value="Carn_acyltransf"/>
    <property type="match status" value="2"/>
</dbReference>
<dbReference type="SUPFAM" id="SSF52777">
    <property type="entry name" value="CoA-dependent acyltransferases"/>
    <property type="match status" value="2"/>
</dbReference>
<comment type="caution">
    <text evidence="5">The sequence shown here is derived from an EMBL/GenBank/DDBJ whole genome shotgun (WGS) entry which is preliminary data.</text>
</comment>
<proteinExistence type="inferred from homology"/>
<reference evidence="5" key="2">
    <citation type="submission" date="2020-05" db="EMBL/GenBank/DDBJ databases">
        <authorList>
            <person name="Kim H.-S."/>
            <person name="Proctor R.H."/>
            <person name="Brown D.W."/>
        </authorList>
    </citation>
    <scope>NUCLEOTIDE SEQUENCE</scope>
    <source>
        <strain evidence="5">NRRL 45417</strain>
    </source>
</reference>
<evidence type="ECO:0000313" key="5">
    <source>
        <dbReference type="EMBL" id="KAF4952743.1"/>
    </source>
</evidence>
<organism evidence="5 6">
    <name type="scientific">Fusarium gaditjirri</name>
    <dbReference type="NCBI Taxonomy" id="282569"/>
    <lineage>
        <taxon>Eukaryota</taxon>
        <taxon>Fungi</taxon>
        <taxon>Dikarya</taxon>
        <taxon>Ascomycota</taxon>
        <taxon>Pezizomycotina</taxon>
        <taxon>Sordariomycetes</taxon>
        <taxon>Hypocreomycetidae</taxon>
        <taxon>Hypocreales</taxon>
        <taxon>Nectriaceae</taxon>
        <taxon>Fusarium</taxon>
        <taxon>Fusarium nisikadoi species complex</taxon>
    </lineage>
</organism>
<dbReference type="Gene3D" id="3.30.559.10">
    <property type="entry name" value="Chloramphenicol acetyltransferase-like domain"/>
    <property type="match status" value="1"/>
</dbReference>
<gene>
    <name evidence="5" type="ORF">FGADI_6495</name>
</gene>
<sequence>MDPKLRAQADDLNVESWMTDLLLKALHLKRRYPLTPFVNFLGTHFDSPTVHIQAERAAILTTALCAFKADLVAGRLEPDFLRTKANCGHSLSWLFNAVRELNVDKMIKYPGNEYVAVLRKGHLFKVPLEHAGTTVSYDLLKATYQAFVDLDLKERSWAGMLTTDNRDAWGLIIITANGRSATIFEHYMTDLTTVSQLSQRLQNAINTLDLGNTAASDGAIAIDSASLKLIPLVTTEDIESRIETLRYDYLAITSTKQYVPHLINSFGKTLLPSHSVPIKATFDLTIQLASRLYFGYLPAKLGDRIDGTRVMAQDQKDEEIPELFSDPVWKRGYPELIMQTMVETKPAEDSGFTMPHPESVWMIYTVFDDSVEVCFVSPTKSADRFIAALDRAEDLVKDIISERVI</sequence>
<dbReference type="InterPro" id="IPR039551">
    <property type="entry name" value="Cho/carn_acyl_trans"/>
</dbReference>
<accession>A0A8H4WVW6</accession>
<feature type="domain" description="Choline/carnitine acyltransferase" evidence="4">
    <location>
        <begin position="5"/>
        <end position="170"/>
    </location>
</feature>
<dbReference type="AlphaFoldDB" id="A0A8H4WVW6"/>
<reference evidence="5" key="1">
    <citation type="journal article" date="2020" name="BMC Genomics">
        <title>Correction to: Identification and distribution of gene clusters required for synthesis of sphingolipid metabolism inhibitors in diverse species of the filamentous fungus Fusarium.</title>
        <authorList>
            <person name="Kim H.S."/>
            <person name="Lohmar J.M."/>
            <person name="Busman M."/>
            <person name="Brown D.W."/>
            <person name="Naumann T.A."/>
            <person name="Divon H.H."/>
            <person name="Lysoe E."/>
            <person name="Uhlig S."/>
            <person name="Proctor R.H."/>
        </authorList>
    </citation>
    <scope>NUCLEOTIDE SEQUENCE</scope>
    <source>
        <strain evidence="5">NRRL 45417</strain>
    </source>
</reference>
<dbReference type="PANTHER" id="PTHR22589">
    <property type="entry name" value="CARNITINE O-ACYLTRANSFERASE"/>
    <property type="match status" value="1"/>
</dbReference>
<evidence type="ECO:0000256" key="2">
    <source>
        <dbReference type="ARBA" id="ARBA00022679"/>
    </source>
</evidence>
<feature type="domain" description="Choline/carnitine acyltransferase" evidence="4">
    <location>
        <begin position="172"/>
        <end position="298"/>
    </location>
</feature>
<dbReference type="Proteomes" id="UP000604273">
    <property type="component" value="Unassembled WGS sequence"/>
</dbReference>
<evidence type="ECO:0000256" key="1">
    <source>
        <dbReference type="ARBA" id="ARBA00005232"/>
    </source>
</evidence>
<dbReference type="OrthoDB" id="329835at2759"/>
<dbReference type="InterPro" id="IPR023213">
    <property type="entry name" value="CAT-like_dom_sf"/>
</dbReference>
<dbReference type="GO" id="GO:0009437">
    <property type="term" value="P:carnitine metabolic process"/>
    <property type="evidence" value="ECO:0007669"/>
    <property type="project" value="TreeGrafter"/>
</dbReference>
<dbReference type="InterPro" id="IPR000542">
    <property type="entry name" value="Carn_acyl_trans"/>
</dbReference>
<dbReference type="GO" id="GO:0004092">
    <property type="term" value="F:carnitine O-acetyltransferase activity"/>
    <property type="evidence" value="ECO:0007669"/>
    <property type="project" value="TreeGrafter"/>
</dbReference>
<dbReference type="InterPro" id="IPR042231">
    <property type="entry name" value="Cho/carn_acyl_trans_2"/>
</dbReference>
<keyword evidence="2" id="KW-0808">Transferase</keyword>